<name>N4X6L8_COCH4</name>
<gene>
    <name evidence="2" type="ORF">COCC4DRAFT_141457</name>
</gene>
<dbReference type="OrthoDB" id="3792227at2759"/>
<evidence type="ECO:0000313" key="3">
    <source>
        <dbReference type="Proteomes" id="UP000012338"/>
    </source>
</evidence>
<keyword evidence="3" id="KW-1185">Reference proteome</keyword>
<dbReference type="Proteomes" id="UP000012338">
    <property type="component" value="Unassembled WGS sequence"/>
</dbReference>
<organism evidence="2 3">
    <name type="scientific">Cochliobolus heterostrophus (strain C4 / ATCC 48331 / race T)</name>
    <name type="common">Southern corn leaf blight fungus</name>
    <name type="synonym">Bipolaris maydis</name>
    <dbReference type="NCBI Taxonomy" id="665024"/>
    <lineage>
        <taxon>Eukaryota</taxon>
        <taxon>Fungi</taxon>
        <taxon>Dikarya</taxon>
        <taxon>Ascomycota</taxon>
        <taxon>Pezizomycotina</taxon>
        <taxon>Dothideomycetes</taxon>
        <taxon>Pleosporomycetidae</taxon>
        <taxon>Pleosporales</taxon>
        <taxon>Pleosporineae</taxon>
        <taxon>Pleosporaceae</taxon>
        <taxon>Bipolaris</taxon>
    </lineage>
</organism>
<protein>
    <submittedName>
        <fullName evidence="2">Uncharacterized protein</fullName>
    </submittedName>
</protein>
<reference evidence="2 3" key="1">
    <citation type="journal article" date="2012" name="PLoS Pathog.">
        <title>Diverse lifestyles and strategies of plant pathogenesis encoded in the genomes of eighteen Dothideomycetes fungi.</title>
        <authorList>
            <person name="Ohm R.A."/>
            <person name="Feau N."/>
            <person name="Henrissat B."/>
            <person name="Schoch C.L."/>
            <person name="Horwitz B.A."/>
            <person name="Barry K.W."/>
            <person name="Condon B.J."/>
            <person name="Copeland A.C."/>
            <person name="Dhillon B."/>
            <person name="Glaser F."/>
            <person name="Hesse C.N."/>
            <person name="Kosti I."/>
            <person name="LaButti K."/>
            <person name="Lindquist E.A."/>
            <person name="Lucas S."/>
            <person name="Salamov A.A."/>
            <person name="Bradshaw R.E."/>
            <person name="Ciuffetti L."/>
            <person name="Hamelin R.C."/>
            <person name="Kema G.H.J."/>
            <person name="Lawrence C."/>
            <person name="Scott J.A."/>
            <person name="Spatafora J.W."/>
            <person name="Turgeon B.G."/>
            <person name="de Wit P.J.G.M."/>
            <person name="Zhong S."/>
            <person name="Goodwin S.B."/>
            <person name="Grigoriev I.V."/>
        </authorList>
    </citation>
    <scope>NUCLEOTIDE SEQUENCE [LARGE SCALE GENOMIC DNA]</scope>
    <source>
        <strain evidence="3">C4 / ATCC 48331 / race T</strain>
    </source>
</reference>
<evidence type="ECO:0000313" key="2">
    <source>
        <dbReference type="EMBL" id="ENI04068.1"/>
    </source>
</evidence>
<sequence length="384" mass="43419">MTEITSSMPMISDCTHAVSSSLGVKLPLSQNACPVCVITSQMAAVRAAQNHFLTRGGVFMSSSGDVKKHVIATRYWKKTKVALTNTIIQFEGLLNEPDLPVEDIAKLSEALRIWDDQKFFLGRVPGLRYVRGPDTPVPTEEDRERARVFMNWVRNTMKREMILSAMRHKARSIPARPPDKDQPGWQLVEPRSFSTEHFSTSLATTTTTTTTTTHTCPATPKSIFKSLRAFITPRPDHPARQSKHVRISPFVTISSEHLSTANPSPFKSLSRICTTAPHSAHTTAEHKRHKYTYFRRHPTYEPGVWASAEGSRKSNTSFYHAKPWAVEMYVGRELKREERERKVAVQLGRDGREWMLALAEARKMDVQGVKLERLVVWLERLGGG</sequence>
<dbReference type="AlphaFoldDB" id="N4X6L8"/>
<dbReference type="EMBL" id="KB733458">
    <property type="protein sequence ID" value="ENI04068.1"/>
    <property type="molecule type" value="Genomic_DNA"/>
</dbReference>
<feature type="compositionally biased region" description="Low complexity" evidence="1">
    <location>
        <begin position="204"/>
        <end position="215"/>
    </location>
</feature>
<accession>N4X6L8</accession>
<reference evidence="3" key="2">
    <citation type="journal article" date="2013" name="PLoS Genet.">
        <title>Comparative genome structure, secondary metabolite, and effector coding capacity across Cochliobolus pathogens.</title>
        <authorList>
            <person name="Condon B.J."/>
            <person name="Leng Y."/>
            <person name="Wu D."/>
            <person name="Bushley K.E."/>
            <person name="Ohm R.A."/>
            <person name="Otillar R."/>
            <person name="Martin J."/>
            <person name="Schackwitz W."/>
            <person name="Grimwood J."/>
            <person name="MohdZainudin N."/>
            <person name="Xue C."/>
            <person name="Wang R."/>
            <person name="Manning V.A."/>
            <person name="Dhillon B."/>
            <person name="Tu Z.J."/>
            <person name="Steffenson B.J."/>
            <person name="Salamov A."/>
            <person name="Sun H."/>
            <person name="Lowry S."/>
            <person name="LaButti K."/>
            <person name="Han J."/>
            <person name="Copeland A."/>
            <person name="Lindquist E."/>
            <person name="Barry K."/>
            <person name="Schmutz J."/>
            <person name="Baker S.E."/>
            <person name="Ciuffetti L.M."/>
            <person name="Grigoriev I.V."/>
            <person name="Zhong S."/>
            <person name="Turgeon B.G."/>
        </authorList>
    </citation>
    <scope>NUCLEOTIDE SEQUENCE [LARGE SCALE GENOMIC DNA]</scope>
    <source>
        <strain evidence="3">C4 / ATCC 48331 / race T</strain>
    </source>
</reference>
<dbReference type="HOGENOM" id="CLU_711691_0_0_1"/>
<feature type="region of interest" description="Disordered" evidence="1">
    <location>
        <begin position="196"/>
        <end position="215"/>
    </location>
</feature>
<proteinExistence type="predicted"/>
<evidence type="ECO:0000256" key="1">
    <source>
        <dbReference type="SAM" id="MobiDB-lite"/>
    </source>
</evidence>